<dbReference type="GO" id="GO:0005524">
    <property type="term" value="F:ATP binding"/>
    <property type="evidence" value="ECO:0007669"/>
    <property type="project" value="UniProtKB-UniRule"/>
</dbReference>
<proteinExistence type="predicted"/>
<keyword evidence="10 14" id="KW-0067">ATP-binding</keyword>
<evidence type="ECO:0000256" key="13">
    <source>
        <dbReference type="ARBA" id="ARBA00023136"/>
    </source>
</evidence>
<dbReference type="SMART" id="SM00387">
    <property type="entry name" value="HATPase_c"/>
    <property type="match status" value="1"/>
</dbReference>
<dbReference type="PIRSF" id="PIRSF003167">
    <property type="entry name" value="STHK_NarX/NarQ"/>
    <property type="match status" value="1"/>
</dbReference>
<dbReference type="Proteomes" id="UP000505325">
    <property type="component" value="Chromosome"/>
</dbReference>
<comment type="subcellular location">
    <subcellularLocation>
        <location evidence="2">Cell inner membrane</location>
        <topology evidence="2">Multi-pass membrane protein</topology>
    </subcellularLocation>
</comment>
<keyword evidence="4 14" id="KW-0997">Cell inner membrane</keyword>
<keyword evidence="5" id="KW-0597">Phosphoprotein</keyword>
<gene>
    <name evidence="18" type="ORF">PMPD1_3239</name>
</gene>
<dbReference type="InterPro" id="IPR005467">
    <property type="entry name" value="His_kinase_dom"/>
</dbReference>
<evidence type="ECO:0000256" key="15">
    <source>
        <dbReference type="SAM" id="Phobius"/>
    </source>
</evidence>
<dbReference type="AlphaFoldDB" id="A0A6M8UF06"/>
<dbReference type="InterPro" id="IPR011712">
    <property type="entry name" value="Sig_transdc_His_kin_sub3_dim/P"/>
</dbReference>
<dbReference type="Pfam" id="PF07730">
    <property type="entry name" value="HisKA_3"/>
    <property type="match status" value="1"/>
</dbReference>
<dbReference type="Gene3D" id="3.30.565.10">
    <property type="entry name" value="Histidine kinase-like ATPase, C-terminal domain"/>
    <property type="match status" value="1"/>
</dbReference>
<feature type="domain" description="Histidine kinase" evidence="16">
    <location>
        <begin position="381"/>
        <end position="575"/>
    </location>
</feature>
<dbReference type="CDD" id="cd22900">
    <property type="entry name" value="NarX_sensor"/>
    <property type="match status" value="1"/>
</dbReference>
<evidence type="ECO:0000313" key="19">
    <source>
        <dbReference type="Proteomes" id="UP000505325"/>
    </source>
</evidence>
<keyword evidence="7 15" id="KW-0812">Transmembrane</keyword>
<evidence type="ECO:0000256" key="5">
    <source>
        <dbReference type="ARBA" id="ARBA00022553"/>
    </source>
</evidence>
<dbReference type="Gene3D" id="1.20.5.1930">
    <property type="match status" value="1"/>
</dbReference>
<accession>A0A6M8UF06</accession>
<dbReference type="PANTHER" id="PTHR24421">
    <property type="entry name" value="NITRATE/NITRITE SENSOR PROTEIN NARX-RELATED"/>
    <property type="match status" value="1"/>
</dbReference>
<keyword evidence="11 15" id="KW-1133">Transmembrane helix</keyword>
<evidence type="ECO:0000259" key="17">
    <source>
        <dbReference type="PROSITE" id="PS50885"/>
    </source>
</evidence>
<dbReference type="InterPro" id="IPR050482">
    <property type="entry name" value="Sensor_HK_TwoCompSys"/>
</dbReference>
<dbReference type="InterPro" id="IPR036890">
    <property type="entry name" value="HATPase_C_sf"/>
</dbReference>
<name>A0A6M8UF06_9GAMM</name>
<dbReference type="Gene3D" id="1.20.120.960">
    <property type="entry name" value="Histidine kinase NarX, sensor domain"/>
    <property type="match status" value="1"/>
</dbReference>
<dbReference type="PROSITE" id="PS50109">
    <property type="entry name" value="HIS_KIN"/>
    <property type="match status" value="1"/>
</dbReference>
<evidence type="ECO:0000256" key="7">
    <source>
        <dbReference type="ARBA" id="ARBA00022692"/>
    </source>
</evidence>
<dbReference type="SMART" id="SM00304">
    <property type="entry name" value="HAMP"/>
    <property type="match status" value="1"/>
</dbReference>
<dbReference type="EMBL" id="CP054212">
    <property type="protein sequence ID" value="QKJ88164.1"/>
    <property type="molecule type" value="Genomic_DNA"/>
</dbReference>
<dbReference type="NCBIfam" id="NF007896">
    <property type="entry name" value="PRK10600.1"/>
    <property type="match status" value="1"/>
</dbReference>
<keyword evidence="9 14" id="KW-0418">Kinase</keyword>
<dbReference type="InterPro" id="IPR029095">
    <property type="entry name" value="NarX-like_N"/>
</dbReference>
<reference evidence="18 19" key="1">
    <citation type="submission" date="2020-06" db="EMBL/GenBank/DDBJ databases">
        <title>Genome sequence of Paramixta manurensis strain PD-1.</title>
        <authorList>
            <person name="Lee C.W."/>
            <person name="Kim J."/>
        </authorList>
    </citation>
    <scope>NUCLEOTIDE SEQUENCE [LARGE SCALE GENOMIC DNA]</scope>
    <source>
        <strain evidence="18 19">PD-1</strain>
    </source>
</reference>
<organism evidence="18 19">
    <name type="scientific">Paramixta manurensis</name>
    <dbReference type="NCBI Taxonomy" id="2740817"/>
    <lineage>
        <taxon>Bacteria</taxon>
        <taxon>Pseudomonadati</taxon>
        <taxon>Pseudomonadota</taxon>
        <taxon>Gammaproteobacteria</taxon>
        <taxon>Enterobacterales</taxon>
        <taxon>Erwiniaceae</taxon>
        <taxon>Paramixta</taxon>
    </lineage>
</organism>
<keyword evidence="12 14" id="KW-0902">Two-component regulatory system</keyword>
<dbReference type="SUPFAM" id="SSF55874">
    <property type="entry name" value="ATPase domain of HSP90 chaperone/DNA topoisomerase II/histidine kinase"/>
    <property type="match status" value="1"/>
</dbReference>
<keyword evidence="3 14" id="KW-1003">Cell membrane</keyword>
<evidence type="ECO:0000256" key="3">
    <source>
        <dbReference type="ARBA" id="ARBA00022475"/>
    </source>
</evidence>
<evidence type="ECO:0000256" key="9">
    <source>
        <dbReference type="ARBA" id="ARBA00022777"/>
    </source>
</evidence>
<keyword evidence="6 14" id="KW-0808">Transferase</keyword>
<evidence type="ECO:0000256" key="2">
    <source>
        <dbReference type="ARBA" id="ARBA00004429"/>
    </source>
</evidence>
<sequence>MKRLLAPLSIVNQVALLMLLLGVLGVGGMSISAWMSQGIQGNAHAINKAGSLRMQSYRLLAQVPLAANSELLLQGLDKDENSQDLQHTVTQEGLNAEYQALRGYWQQVLQPRLREAQRPADAAPQVAHFVELLDKLVSDIDHQTERRLLMVTLVQGIFITLMLVLLVGTVIYLRRRLLQPWRQLVAMAAAVGHGDFSRRFTGRQHRDEMTSLGEALNTMANELSTMYGELEQRVLSKTADLQQKNLVLDFLYRTSRSLHTNEPLSSRLEALLSELERIVPFCAVQMRLYENNNQASFVQLSSPASKRDNCWSGALTPLHCPLKDKLGRYGVLIAQPLENVPLSADHRQLLNTLAEQLTSVLAIERQVDQQQRLILMEERATIARELHDSIAQSLSCLKIQASCLQMQGEELPPASRNLVDQMREELNVAYRQLRELLTTFRLRLTEPGLLAALQSTVKEFNQRLGLEIALDYQPGPYSLPPHQAIHVLQIAREALNNIHKHANASEVRIQVIAREGEVALSICDNGRGLPATAERPDHHGLIIMRDRARSLHGRCDILPRDGGGTEVRVIFRPDISATDHPEHPDE</sequence>
<dbReference type="Pfam" id="PF13675">
    <property type="entry name" value="PilJ"/>
    <property type="match status" value="1"/>
</dbReference>
<dbReference type="GO" id="GO:0046983">
    <property type="term" value="F:protein dimerization activity"/>
    <property type="evidence" value="ECO:0007669"/>
    <property type="project" value="UniProtKB-UniRule"/>
</dbReference>
<evidence type="ECO:0000256" key="1">
    <source>
        <dbReference type="ARBA" id="ARBA00000085"/>
    </source>
</evidence>
<evidence type="ECO:0000256" key="6">
    <source>
        <dbReference type="ARBA" id="ARBA00022679"/>
    </source>
</evidence>
<evidence type="ECO:0000256" key="11">
    <source>
        <dbReference type="ARBA" id="ARBA00022989"/>
    </source>
</evidence>
<keyword evidence="8 14" id="KW-0547">Nucleotide-binding</keyword>
<feature type="transmembrane region" description="Helical" evidence="15">
    <location>
        <begin position="148"/>
        <end position="173"/>
    </location>
</feature>
<evidence type="ECO:0000313" key="18">
    <source>
        <dbReference type="EMBL" id="QKJ88164.1"/>
    </source>
</evidence>
<evidence type="ECO:0000256" key="4">
    <source>
        <dbReference type="ARBA" id="ARBA00022519"/>
    </source>
</evidence>
<keyword evidence="13 14" id="KW-0472">Membrane</keyword>
<dbReference type="CDD" id="cd16917">
    <property type="entry name" value="HATPase_UhpB-NarQ-NarX-like"/>
    <property type="match status" value="1"/>
</dbReference>
<dbReference type="EC" id="2.7.13.3" evidence="14"/>
<dbReference type="SUPFAM" id="SSF158472">
    <property type="entry name" value="HAMP domain-like"/>
    <property type="match status" value="1"/>
</dbReference>
<dbReference type="InterPro" id="IPR003660">
    <property type="entry name" value="HAMP_dom"/>
</dbReference>
<dbReference type="Gene3D" id="1.10.8.500">
    <property type="entry name" value="HAMP domain in histidine kinase"/>
    <property type="match status" value="1"/>
</dbReference>
<dbReference type="Pfam" id="PF02518">
    <property type="entry name" value="HATPase_c"/>
    <property type="match status" value="1"/>
</dbReference>
<evidence type="ECO:0000259" key="16">
    <source>
        <dbReference type="PROSITE" id="PS50109"/>
    </source>
</evidence>
<dbReference type="InterPro" id="IPR042295">
    <property type="entry name" value="NarX-like_N_sf"/>
</dbReference>
<protein>
    <recommendedName>
        <fullName evidence="14">Sensor protein</fullName>
        <ecNumber evidence="14">2.7.13.3</ecNumber>
    </recommendedName>
</protein>
<comment type="catalytic activity">
    <reaction evidence="1 14">
        <text>ATP + protein L-histidine = ADP + protein N-phospho-L-histidine.</text>
        <dbReference type="EC" id="2.7.13.3"/>
    </reaction>
</comment>
<dbReference type="PROSITE" id="PS50885">
    <property type="entry name" value="HAMP"/>
    <property type="match status" value="1"/>
</dbReference>
<evidence type="ECO:0000256" key="10">
    <source>
        <dbReference type="ARBA" id="ARBA00022840"/>
    </source>
</evidence>
<dbReference type="InterPro" id="IPR003594">
    <property type="entry name" value="HATPase_dom"/>
</dbReference>
<dbReference type="Pfam" id="PF00672">
    <property type="entry name" value="HAMP"/>
    <property type="match status" value="1"/>
</dbReference>
<dbReference type="CDD" id="cd06225">
    <property type="entry name" value="HAMP"/>
    <property type="match status" value="1"/>
</dbReference>
<dbReference type="GO" id="GO:0000155">
    <property type="term" value="F:phosphorelay sensor kinase activity"/>
    <property type="evidence" value="ECO:0007669"/>
    <property type="project" value="UniProtKB-UniRule"/>
</dbReference>
<dbReference type="KEGG" id="pmak:PMPD1_3239"/>
<dbReference type="InterPro" id="IPR016380">
    <property type="entry name" value="Sig_transdc_His_kin_NarX/NarQ"/>
</dbReference>
<evidence type="ECO:0000256" key="8">
    <source>
        <dbReference type="ARBA" id="ARBA00022741"/>
    </source>
</evidence>
<dbReference type="GO" id="GO:0005886">
    <property type="term" value="C:plasma membrane"/>
    <property type="evidence" value="ECO:0007669"/>
    <property type="project" value="UniProtKB-SubCell"/>
</dbReference>
<dbReference type="PANTHER" id="PTHR24421:SF51">
    <property type="entry name" value="NITRATE_NITRITE SENSOR PROTEIN NARX"/>
    <property type="match status" value="1"/>
</dbReference>
<keyword evidence="19" id="KW-1185">Reference proteome</keyword>
<evidence type="ECO:0000256" key="14">
    <source>
        <dbReference type="PIRNR" id="PIRNR003167"/>
    </source>
</evidence>
<evidence type="ECO:0000256" key="12">
    <source>
        <dbReference type="ARBA" id="ARBA00023012"/>
    </source>
</evidence>
<feature type="domain" description="HAMP" evidence="17">
    <location>
        <begin position="175"/>
        <end position="228"/>
    </location>
</feature>
<dbReference type="RefSeq" id="WP_173635051.1">
    <property type="nucleotide sequence ID" value="NZ_CP054212.1"/>
</dbReference>